<dbReference type="GeneID" id="97230560"/>
<accession>A0ABT7S0L9</accession>
<name>A0ABT7S0L9_9LACO</name>
<evidence type="ECO:0000259" key="1">
    <source>
        <dbReference type="Pfam" id="PF13840"/>
    </source>
</evidence>
<dbReference type="PANTHER" id="PTHR31131">
    <property type="entry name" value="CHROMOSOME 1, WHOLE GENOME SHOTGUN SEQUENCE"/>
    <property type="match status" value="1"/>
</dbReference>
<keyword evidence="3" id="KW-1185">Reference proteome</keyword>
<dbReference type="EMBL" id="JAUCAQ010000020">
    <property type="protein sequence ID" value="MDM7647110.1"/>
    <property type="molecule type" value="Genomic_DNA"/>
</dbReference>
<evidence type="ECO:0000313" key="2">
    <source>
        <dbReference type="EMBL" id="MDM7647110.1"/>
    </source>
</evidence>
<organism evidence="2 3">
    <name type="scientific">Leuconostoc falkenbergense</name>
    <dbReference type="NCBI Taxonomy" id="2766470"/>
    <lineage>
        <taxon>Bacteria</taxon>
        <taxon>Bacillati</taxon>
        <taxon>Bacillota</taxon>
        <taxon>Bacilli</taxon>
        <taxon>Lactobacillales</taxon>
        <taxon>Lactobacillaceae</taxon>
        <taxon>Leuconostoc</taxon>
    </lineage>
</organism>
<evidence type="ECO:0000313" key="3">
    <source>
        <dbReference type="Proteomes" id="UP001242903"/>
    </source>
</evidence>
<feature type="domain" description="CASTOR ACT" evidence="1">
    <location>
        <begin position="54"/>
        <end position="114"/>
    </location>
</feature>
<dbReference type="InterPro" id="IPR051719">
    <property type="entry name" value="CASTOR_mTORC1"/>
</dbReference>
<protein>
    <submittedName>
        <fullName evidence="2">ACT domain-containing protein</fullName>
    </submittedName>
</protein>
<dbReference type="InterPro" id="IPR027795">
    <property type="entry name" value="CASTOR_ACT_dom"/>
</dbReference>
<reference evidence="2 3" key="1">
    <citation type="submission" date="2023-06" db="EMBL/GenBank/DDBJ databases">
        <title>Draft Genome Sequences of lactic acid bacteria strains isolated from fermented milk products.</title>
        <authorList>
            <person name="Elcheninov A.G."/>
            <person name="Klyukina A."/>
            <person name="Zayulina K.S."/>
            <person name="Gavirova L.A."/>
            <person name="Shcherbakova P.A."/>
            <person name="Shestakov A.I."/>
            <person name="Kublanov I.V."/>
            <person name="Kochetkova T.V."/>
        </authorList>
    </citation>
    <scope>NUCLEOTIDE SEQUENCE [LARGE SCALE GENOMIC DNA]</scope>
    <source>
        <strain evidence="2 3">TOM.81</strain>
    </source>
</reference>
<dbReference type="InterPro" id="IPR045865">
    <property type="entry name" value="ACT-like_dom_sf"/>
</dbReference>
<dbReference type="Proteomes" id="UP001242903">
    <property type="component" value="Unassembled WGS sequence"/>
</dbReference>
<dbReference type="Gene3D" id="3.30.2130.10">
    <property type="entry name" value="VC0802-like"/>
    <property type="match status" value="1"/>
</dbReference>
<dbReference type="PANTHER" id="PTHR31131:SF6">
    <property type="entry name" value="CASTOR ACT DOMAIN-CONTAINING PROTEIN"/>
    <property type="match status" value="1"/>
</dbReference>
<gene>
    <name evidence="2" type="ORF">QUE93_08790</name>
</gene>
<dbReference type="RefSeq" id="WP_114667018.1">
    <property type="nucleotide sequence ID" value="NZ_BMBR01000018.1"/>
</dbReference>
<dbReference type="SUPFAM" id="SSF55021">
    <property type="entry name" value="ACT-like"/>
    <property type="match status" value="2"/>
</dbReference>
<sequence length="123" mass="13766">MELLLLKEPLTVFQVDNLQEVNLSINPLNISITADEISVVAPTSQVPAETVNREDGWQMFKIEGVLDFSLIGILAKISGVLAKENISIFALSTFNTDYILVKTDKVHKAVRELNNNDFVIRHE</sequence>
<comment type="caution">
    <text evidence="2">The sequence shown here is derived from an EMBL/GenBank/DDBJ whole genome shotgun (WGS) entry which is preliminary data.</text>
</comment>
<proteinExistence type="predicted"/>
<dbReference type="Pfam" id="PF13840">
    <property type="entry name" value="ACT_7"/>
    <property type="match status" value="1"/>
</dbReference>